<feature type="region of interest" description="Disordered" evidence="4">
    <location>
        <begin position="240"/>
        <end position="259"/>
    </location>
</feature>
<name>A0A6B2JGC8_9RHOB</name>
<dbReference type="Gene3D" id="3.90.226.10">
    <property type="entry name" value="2-enoyl-CoA Hydratase, Chain A, domain 1"/>
    <property type="match status" value="1"/>
</dbReference>
<dbReference type="PROSITE" id="PS00166">
    <property type="entry name" value="ENOYL_COA_HYDRATASE"/>
    <property type="match status" value="1"/>
</dbReference>
<dbReference type="InterPro" id="IPR029045">
    <property type="entry name" value="ClpP/crotonase-like_dom_sf"/>
</dbReference>
<dbReference type="InterPro" id="IPR018376">
    <property type="entry name" value="Enoyl-CoA_hyd/isom_CS"/>
</dbReference>
<comment type="caution">
    <text evidence="5">The sequence shown here is derived from an EMBL/GenBank/DDBJ whole genome shotgun (WGS) entry which is preliminary data.</text>
</comment>
<dbReference type="RefSeq" id="WP_163890378.1">
    <property type="nucleotide sequence ID" value="NZ_JAAFYS010000001.1"/>
</dbReference>
<dbReference type="EC" id="4.2.1.149" evidence="5"/>
<keyword evidence="2 5" id="KW-0456">Lyase</keyword>
<evidence type="ECO:0000313" key="5">
    <source>
        <dbReference type="EMBL" id="NDV00231.1"/>
    </source>
</evidence>
<proteinExistence type="inferred from homology"/>
<dbReference type="Proteomes" id="UP000474757">
    <property type="component" value="Unassembled WGS sequence"/>
</dbReference>
<dbReference type="GO" id="GO:0016829">
    <property type="term" value="F:lyase activity"/>
    <property type="evidence" value="ECO:0007669"/>
    <property type="project" value="UniProtKB-KW"/>
</dbReference>
<dbReference type="EMBL" id="JAAGAB010000001">
    <property type="protein sequence ID" value="NDV00231.1"/>
    <property type="molecule type" value="Genomic_DNA"/>
</dbReference>
<dbReference type="FunFam" id="3.90.226.10:FF:000009">
    <property type="entry name" value="Carnitinyl-CoA dehydratase"/>
    <property type="match status" value="1"/>
</dbReference>
<evidence type="ECO:0000313" key="6">
    <source>
        <dbReference type="Proteomes" id="UP000474757"/>
    </source>
</evidence>
<dbReference type="PANTHER" id="PTHR11941:SF54">
    <property type="entry name" value="ENOYL-COA HYDRATASE, MITOCHONDRIAL"/>
    <property type="match status" value="1"/>
</dbReference>
<accession>A0A6B2JGC8</accession>
<evidence type="ECO:0000256" key="2">
    <source>
        <dbReference type="ARBA" id="ARBA00023239"/>
    </source>
</evidence>
<comment type="similarity">
    <text evidence="1 3">Belongs to the enoyl-CoA hydratase/isomerase family.</text>
</comment>
<dbReference type="InterPro" id="IPR014748">
    <property type="entry name" value="Enoyl-CoA_hydra_C"/>
</dbReference>
<dbReference type="PANTHER" id="PTHR11941">
    <property type="entry name" value="ENOYL-COA HYDRATASE-RELATED"/>
    <property type="match status" value="1"/>
</dbReference>
<evidence type="ECO:0000256" key="4">
    <source>
        <dbReference type="SAM" id="MobiDB-lite"/>
    </source>
</evidence>
<sequence length="259" mass="27802">MSPIHTETRGHVLEVRLDRPPANAIDLATSRQMGEVFAGFRDDPNLRVALVTGTGEKFFCPGWDLKAAAAGDAVDGDYGVGGFGGLQELPGLNKPVIAAINGICCGGGLELALSADIILAADHATFALPEIRSGTVADAASIKLPKRIPYHVAMEMLLTGRWFDAEEAKHWGLVNHIHPAASLMDEARKMADLIAAGPPLVYAALKEIVREAEAERFHDMLARVTKSQLPTVATLYASEDQKEGARAFAEKRDPVWKGK</sequence>
<keyword evidence="6" id="KW-1185">Reference proteome</keyword>
<protein>
    <submittedName>
        <fullName evidence="5">Crotonobetainyl-CoA hydratase</fullName>
        <ecNumber evidence="5">4.2.1.149</ecNumber>
    </submittedName>
</protein>
<evidence type="ECO:0000256" key="3">
    <source>
        <dbReference type="RuleBase" id="RU003707"/>
    </source>
</evidence>
<dbReference type="Gene3D" id="1.10.12.10">
    <property type="entry name" value="Lyase 2-enoyl-coa Hydratase, Chain A, domain 2"/>
    <property type="match status" value="1"/>
</dbReference>
<dbReference type="InterPro" id="IPR001753">
    <property type="entry name" value="Enoyl-CoA_hydra/iso"/>
</dbReference>
<dbReference type="SUPFAM" id="SSF52096">
    <property type="entry name" value="ClpP/crotonase"/>
    <property type="match status" value="1"/>
</dbReference>
<evidence type="ECO:0000256" key="1">
    <source>
        <dbReference type="ARBA" id="ARBA00005254"/>
    </source>
</evidence>
<gene>
    <name evidence="5" type="primary">caiD</name>
    <name evidence="5" type="ORF">GZA08_04515</name>
</gene>
<dbReference type="Pfam" id="PF00378">
    <property type="entry name" value="ECH_1"/>
    <property type="match status" value="1"/>
</dbReference>
<dbReference type="GO" id="GO:0006635">
    <property type="term" value="P:fatty acid beta-oxidation"/>
    <property type="evidence" value="ECO:0007669"/>
    <property type="project" value="TreeGrafter"/>
</dbReference>
<organism evidence="5 6">
    <name type="scientific">Pseudoroseicyclus tamaricis</name>
    <dbReference type="NCBI Taxonomy" id="2705421"/>
    <lineage>
        <taxon>Bacteria</taxon>
        <taxon>Pseudomonadati</taxon>
        <taxon>Pseudomonadota</taxon>
        <taxon>Alphaproteobacteria</taxon>
        <taxon>Rhodobacterales</taxon>
        <taxon>Paracoccaceae</taxon>
        <taxon>Pseudoroseicyclus</taxon>
    </lineage>
</organism>
<dbReference type="AlphaFoldDB" id="A0A6B2JGC8"/>
<dbReference type="CDD" id="cd06558">
    <property type="entry name" value="crotonase-like"/>
    <property type="match status" value="1"/>
</dbReference>
<reference evidence="5 6" key="1">
    <citation type="submission" date="2020-02" db="EMBL/GenBank/DDBJ databases">
        <title>Pseudoroseicyclus tamarix, sp. nov., isolated from offshore sediment of a Tamarix chinensis forest.</title>
        <authorList>
            <person name="Gai Y."/>
        </authorList>
    </citation>
    <scope>NUCLEOTIDE SEQUENCE [LARGE SCALE GENOMIC DNA]</scope>
    <source>
        <strain evidence="5 6">CLL3-39</strain>
    </source>
</reference>